<proteinExistence type="predicted"/>
<organism evidence="1">
    <name type="scientific">Arundo donax</name>
    <name type="common">Giant reed</name>
    <name type="synonym">Donax arundinaceus</name>
    <dbReference type="NCBI Taxonomy" id="35708"/>
    <lineage>
        <taxon>Eukaryota</taxon>
        <taxon>Viridiplantae</taxon>
        <taxon>Streptophyta</taxon>
        <taxon>Embryophyta</taxon>
        <taxon>Tracheophyta</taxon>
        <taxon>Spermatophyta</taxon>
        <taxon>Magnoliopsida</taxon>
        <taxon>Liliopsida</taxon>
        <taxon>Poales</taxon>
        <taxon>Poaceae</taxon>
        <taxon>PACMAD clade</taxon>
        <taxon>Arundinoideae</taxon>
        <taxon>Arundineae</taxon>
        <taxon>Arundo</taxon>
    </lineage>
</organism>
<protein>
    <submittedName>
        <fullName evidence="1">Uncharacterized protein</fullName>
    </submittedName>
</protein>
<dbReference type="EMBL" id="GBRH01262216">
    <property type="protein sequence ID" value="JAD35679.1"/>
    <property type="molecule type" value="Transcribed_RNA"/>
</dbReference>
<reference evidence="1" key="2">
    <citation type="journal article" date="2015" name="Data Brief">
        <title>Shoot transcriptome of the giant reed, Arundo donax.</title>
        <authorList>
            <person name="Barrero R.A."/>
            <person name="Guerrero F.D."/>
            <person name="Moolhuijzen P."/>
            <person name="Goolsby J.A."/>
            <person name="Tidwell J."/>
            <person name="Bellgard S.E."/>
            <person name="Bellgard M.I."/>
        </authorList>
    </citation>
    <scope>NUCLEOTIDE SEQUENCE</scope>
    <source>
        <tissue evidence="1">Shoot tissue taken approximately 20 cm above the soil surface</tissue>
    </source>
</reference>
<dbReference type="AlphaFoldDB" id="A0A0A8Z8F1"/>
<name>A0A0A8Z8F1_ARUDO</name>
<sequence length="27" mass="3106">MTDNDLPQEGEGFSFFRYVLFYGSQSA</sequence>
<accession>A0A0A8Z8F1</accession>
<reference evidence="1" key="1">
    <citation type="submission" date="2014-09" db="EMBL/GenBank/DDBJ databases">
        <authorList>
            <person name="Magalhaes I.L.F."/>
            <person name="Oliveira U."/>
            <person name="Santos F.R."/>
            <person name="Vidigal T.H.D.A."/>
            <person name="Brescovit A.D."/>
            <person name="Santos A.J."/>
        </authorList>
    </citation>
    <scope>NUCLEOTIDE SEQUENCE</scope>
    <source>
        <tissue evidence="1">Shoot tissue taken approximately 20 cm above the soil surface</tissue>
    </source>
</reference>
<evidence type="ECO:0000313" key="1">
    <source>
        <dbReference type="EMBL" id="JAD35679.1"/>
    </source>
</evidence>